<comment type="caution">
    <text evidence="1">The sequence shown here is derived from an EMBL/GenBank/DDBJ whole genome shotgun (WGS) entry which is preliminary data.</text>
</comment>
<dbReference type="EMBL" id="CM009293">
    <property type="protein sequence ID" value="KAI9395617.1"/>
    <property type="molecule type" value="Genomic_DNA"/>
</dbReference>
<keyword evidence="2" id="KW-1185">Reference proteome</keyword>
<gene>
    <name evidence="1" type="ORF">POPTR_004G005801v4</name>
</gene>
<evidence type="ECO:0000313" key="1">
    <source>
        <dbReference type="EMBL" id="KAI9395617.1"/>
    </source>
</evidence>
<sequence>MLLHRIWIYFIITITILGMIIISWEDLGRKGPGVLMLEAIQDLYLFNHRPIILIKSPLSSLWKKTFSRKVIFNLLREGEFVEEEAPWDVFLVEIIVTFLP</sequence>
<protein>
    <submittedName>
        <fullName evidence="1">Uncharacterized protein</fullName>
    </submittedName>
</protein>
<reference evidence="1 2" key="1">
    <citation type="journal article" date="2006" name="Science">
        <title>The genome of black cottonwood, Populus trichocarpa (Torr. &amp; Gray).</title>
        <authorList>
            <person name="Tuskan G.A."/>
            <person name="Difazio S."/>
            <person name="Jansson S."/>
            <person name="Bohlmann J."/>
            <person name="Grigoriev I."/>
            <person name="Hellsten U."/>
            <person name="Putnam N."/>
            <person name="Ralph S."/>
            <person name="Rombauts S."/>
            <person name="Salamov A."/>
            <person name="Schein J."/>
            <person name="Sterck L."/>
            <person name="Aerts A."/>
            <person name="Bhalerao R.R."/>
            <person name="Bhalerao R.P."/>
            <person name="Blaudez D."/>
            <person name="Boerjan W."/>
            <person name="Brun A."/>
            <person name="Brunner A."/>
            <person name="Busov V."/>
            <person name="Campbell M."/>
            <person name="Carlson J."/>
            <person name="Chalot M."/>
            <person name="Chapman J."/>
            <person name="Chen G.L."/>
            <person name="Cooper D."/>
            <person name="Coutinho P.M."/>
            <person name="Couturier J."/>
            <person name="Covert S."/>
            <person name="Cronk Q."/>
            <person name="Cunningham R."/>
            <person name="Davis J."/>
            <person name="Degroeve S."/>
            <person name="Dejardin A."/>
            <person name="Depamphilis C."/>
            <person name="Detter J."/>
            <person name="Dirks B."/>
            <person name="Dubchak I."/>
            <person name="Duplessis S."/>
            <person name="Ehlting J."/>
            <person name="Ellis B."/>
            <person name="Gendler K."/>
            <person name="Goodstein D."/>
            <person name="Gribskov M."/>
            <person name="Grimwood J."/>
            <person name="Groover A."/>
            <person name="Gunter L."/>
            <person name="Hamberger B."/>
            <person name="Heinze B."/>
            <person name="Helariutta Y."/>
            <person name="Henrissat B."/>
            <person name="Holligan D."/>
            <person name="Holt R."/>
            <person name="Huang W."/>
            <person name="Islam-Faridi N."/>
            <person name="Jones S."/>
            <person name="Jones-Rhoades M."/>
            <person name="Jorgensen R."/>
            <person name="Joshi C."/>
            <person name="Kangasjarvi J."/>
            <person name="Karlsson J."/>
            <person name="Kelleher C."/>
            <person name="Kirkpatrick R."/>
            <person name="Kirst M."/>
            <person name="Kohler A."/>
            <person name="Kalluri U."/>
            <person name="Larimer F."/>
            <person name="Leebens-Mack J."/>
            <person name="Leple J.C."/>
            <person name="Locascio P."/>
            <person name="Lou Y."/>
            <person name="Lucas S."/>
            <person name="Martin F."/>
            <person name="Montanini B."/>
            <person name="Napoli C."/>
            <person name="Nelson D.R."/>
            <person name="Nelson C."/>
            <person name="Nieminen K."/>
            <person name="Nilsson O."/>
            <person name="Pereda V."/>
            <person name="Peter G."/>
            <person name="Philippe R."/>
            <person name="Pilate G."/>
            <person name="Poliakov A."/>
            <person name="Razumovskaya J."/>
            <person name="Richardson P."/>
            <person name="Rinaldi C."/>
            <person name="Ritland K."/>
            <person name="Rouze P."/>
            <person name="Ryaboy D."/>
            <person name="Schmutz J."/>
            <person name="Schrader J."/>
            <person name="Segerman B."/>
            <person name="Shin H."/>
            <person name="Siddiqui A."/>
            <person name="Sterky F."/>
            <person name="Terry A."/>
            <person name="Tsai C.J."/>
            <person name="Uberbacher E."/>
            <person name="Unneberg P."/>
            <person name="Vahala J."/>
            <person name="Wall K."/>
            <person name="Wessler S."/>
            <person name="Yang G."/>
            <person name="Yin T."/>
            <person name="Douglas C."/>
            <person name="Marra M."/>
            <person name="Sandberg G."/>
            <person name="Van de Peer Y."/>
            <person name="Rokhsar D."/>
        </authorList>
    </citation>
    <scope>NUCLEOTIDE SEQUENCE [LARGE SCALE GENOMIC DNA]</scope>
    <source>
        <strain evidence="2">cv. Nisqually</strain>
    </source>
</reference>
<evidence type="ECO:0000313" key="2">
    <source>
        <dbReference type="Proteomes" id="UP000006729"/>
    </source>
</evidence>
<name>A0ACC0T274_POPTR</name>
<organism evidence="1 2">
    <name type="scientific">Populus trichocarpa</name>
    <name type="common">Western balsam poplar</name>
    <name type="synonym">Populus balsamifera subsp. trichocarpa</name>
    <dbReference type="NCBI Taxonomy" id="3694"/>
    <lineage>
        <taxon>Eukaryota</taxon>
        <taxon>Viridiplantae</taxon>
        <taxon>Streptophyta</taxon>
        <taxon>Embryophyta</taxon>
        <taxon>Tracheophyta</taxon>
        <taxon>Spermatophyta</taxon>
        <taxon>Magnoliopsida</taxon>
        <taxon>eudicotyledons</taxon>
        <taxon>Gunneridae</taxon>
        <taxon>Pentapetalae</taxon>
        <taxon>rosids</taxon>
        <taxon>fabids</taxon>
        <taxon>Malpighiales</taxon>
        <taxon>Salicaceae</taxon>
        <taxon>Saliceae</taxon>
        <taxon>Populus</taxon>
    </lineage>
</organism>
<proteinExistence type="predicted"/>
<accession>A0ACC0T274</accession>
<dbReference type="Proteomes" id="UP000006729">
    <property type="component" value="Chromosome 4"/>
</dbReference>